<organism evidence="16 17">
    <name type="scientific">Sphingopyxis macrogoltabida</name>
    <name type="common">Sphingomonas macrogoltabidus</name>
    <dbReference type="NCBI Taxonomy" id="33050"/>
    <lineage>
        <taxon>Bacteria</taxon>
        <taxon>Pseudomonadati</taxon>
        <taxon>Pseudomonadota</taxon>
        <taxon>Alphaproteobacteria</taxon>
        <taxon>Sphingomonadales</taxon>
        <taxon>Sphingomonadaceae</taxon>
        <taxon>Sphingopyxis</taxon>
    </lineage>
</organism>
<dbReference type="PANTHER" id="PTHR42944">
    <property type="entry name" value="ADENINE DNA GLYCOSYLASE"/>
    <property type="match status" value="1"/>
</dbReference>
<evidence type="ECO:0000256" key="12">
    <source>
        <dbReference type="ARBA" id="ARBA00023204"/>
    </source>
</evidence>
<evidence type="ECO:0000256" key="4">
    <source>
        <dbReference type="ARBA" id="ARBA00012045"/>
    </source>
</evidence>
<dbReference type="EC" id="3.2.2.31" evidence="4 14"/>
<keyword evidence="10 14" id="KW-0408">Iron</keyword>
<dbReference type="InterPro" id="IPR003265">
    <property type="entry name" value="HhH-GPD_domain"/>
</dbReference>
<dbReference type="Pfam" id="PF14815">
    <property type="entry name" value="NUDIX_4"/>
    <property type="match status" value="1"/>
</dbReference>
<evidence type="ECO:0000256" key="9">
    <source>
        <dbReference type="ARBA" id="ARBA00022801"/>
    </source>
</evidence>
<dbReference type="PANTHER" id="PTHR42944:SF1">
    <property type="entry name" value="ADENINE DNA GLYCOSYLASE"/>
    <property type="match status" value="1"/>
</dbReference>
<dbReference type="RefSeq" id="WP_420496816.1">
    <property type="nucleotide sequence ID" value="NZ_CP012700.1"/>
</dbReference>
<keyword evidence="9" id="KW-0378">Hydrolase</keyword>
<evidence type="ECO:0000259" key="15">
    <source>
        <dbReference type="SMART" id="SM00478"/>
    </source>
</evidence>
<dbReference type="InterPro" id="IPR044298">
    <property type="entry name" value="MIG/MutY"/>
</dbReference>
<protein>
    <recommendedName>
        <fullName evidence="5 14">Adenine DNA glycosylase</fullName>
        <ecNumber evidence="4 14">3.2.2.31</ecNumber>
    </recommendedName>
</protein>
<name>A0A0N9UEJ0_SPHMC</name>
<evidence type="ECO:0000313" key="16">
    <source>
        <dbReference type="EMBL" id="ALH82135.1"/>
    </source>
</evidence>
<reference evidence="16 17" key="1">
    <citation type="journal article" date="2015" name="Genome Announc.">
        <title>Complete Genome Sequence of Polypropylene Glycol- and Polyethylene Glycol-Degrading Sphingopyxis macrogoltabida Strain EY-1.</title>
        <authorList>
            <person name="Ohtsubo Y."/>
            <person name="Nagata Y."/>
            <person name="Numata M."/>
            <person name="Tsuchikane K."/>
            <person name="Hosoyama A."/>
            <person name="Yamazoe A."/>
            <person name="Tsuda M."/>
            <person name="Fujita N."/>
            <person name="Kawai F."/>
        </authorList>
    </citation>
    <scope>NUCLEOTIDE SEQUENCE [LARGE SCALE GENOMIC DNA]</scope>
    <source>
        <strain evidence="16 17">EY-1</strain>
    </source>
</reference>
<dbReference type="InterPro" id="IPR011257">
    <property type="entry name" value="DNA_glycosylase"/>
</dbReference>
<evidence type="ECO:0000256" key="13">
    <source>
        <dbReference type="ARBA" id="ARBA00023295"/>
    </source>
</evidence>
<evidence type="ECO:0000313" key="17">
    <source>
        <dbReference type="Proteomes" id="UP000058074"/>
    </source>
</evidence>
<dbReference type="SUPFAM" id="SSF55811">
    <property type="entry name" value="Nudix"/>
    <property type="match status" value="1"/>
</dbReference>
<dbReference type="Gene3D" id="1.10.1670.10">
    <property type="entry name" value="Helix-hairpin-Helix base-excision DNA repair enzymes (C-terminal)"/>
    <property type="match status" value="1"/>
</dbReference>
<keyword evidence="8 14" id="KW-0227">DNA damage</keyword>
<dbReference type="InterPro" id="IPR023170">
    <property type="entry name" value="HhH_base_excis_C"/>
</dbReference>
<feature type="domain" description="HhH-GPD" evidence="15">
    <location>
        <begin position="58"/>
        <end position="207"/>
    </location>
</feature>
<evidence type="ECO:0000256" key="8">
    <source>
        <dbReference type="ARBA" id="ARBA00022763"/>
    </source>
</evidence>
<dbReference type="GO" id="GO:0035485">
    <property type="term" value="F:adenine/guanine mispair binding"/>
    <property type="evidence" value="ECO:0007669"/>
    <property type="project" value="TreeGrafter"/>
</dbReference>
<dbReference type="Pfam" id="PF00730">
    <property type="entry name" value="HhH-GPD"/>
    <property type="match status" value="1"/>
</dbReference>
<dbReference type="InterPro" id="IPR004036">
    <property type="entry name" value="Endonuclease-III-like_CS2"/>
</dbReference>
<dbReference type="AlphaFoldDB" id="A0A0N9UEJ0"/>
<dbReference type="Proteomes" id="UP000058074">
    <property type="component" value="Chromosome"/>
</dbReference>
<dbReference type="PROSITE" id="PS01155">
    <property type="entry name" value="ENDONUCLEASE_III_2"/>
    <property type="match status" value="1"/>
</dbReference>
<dbReference type="InterPro" id="IPR029119">
    <property type="entry name" value="MutY_C"/>
</dbReference>
<proteinExistence type="inferred from homology"/>
<comment type="function">
    <text evidence="2">Adenine glycosylase active on G-A mispairs. MutY also corrects error-prone DNA synthesis past GO lesions which are due to the oxidatively damaged form of guanine: 7,8-dihydro-8-oxoguanine (8-oxo-dGTP).</text>
</comment>
<dbReference type="GO" id="GO:0034039">
    <property type="term" value="F:8-oxo-7,8-dihydroguanine DNA N-glycosylase activity"/>
    <property type="evidence" value="ECO:0007669"/>
    <property type="project" value="TreeGrafter"/>
</dbReference>
<dbReference type="InterPro" id="IPR015797">
    <property type="entry name" value="NUDIX_hydrolase-like_dom_sf"/>
</dbReference>
<evidence type="ECO:0000256" key="3">
    <source>
        <dbReference type="ARBA" id="ARBA00008343"/>
    </source>
</evidence>
<evidence type="ECO:0000256" key="11">
    <source>
        <dbReference type="ARBA" id="ARBA00023014"/>
    </source>
</evidence>
<dbReference type="Gene3D" id="3.90.79.10">
    <property type="entry name" value="Nucleoside Triphosphate Pyrophosphohydrolase"/>
    <property type="match status" value="1"/>
</dbReference>
<dbReference type="CDD" id="cd03431">
    <property type="entry name" value="NUDIX_DNA_Glycosylase_C-MutY"/>
    <property type="match status" value="1"/>
</dbReference>
<dbReference type="FunFam" id="1.10.340.30:FF:000002">
    <property type="entry name" value="Adenine DNA glycosylase"/>
    <property type="match status" value="1"/>
</dbReference>
<evidence type="ECO:0000256" key="14">
    <source>
        <dbReference type="RuleBase" id="RU365096"/>
    </source>
</evidence>
<keyword evidence="7" id="KW-0479">Metal-binding</keyword>
<comment type="cofactor">
    <cofactor evidence="14">
        <name>[4Fe-4S] cluster</name>
        <dbReference type="ChEBI" id="CHEBI:49883"/>
    </cofactor>
    <text evidence="14">Binds 1 [4Fe-4S] cluster.</text>
</comment>
<keyword evidence="12" id="KW-0234">DNA repair</keyword>
<dbReference type="KEGG" id="smag:AN936_17765"/>
<dbReference type="GO" id="GO:0000701">
    <property type="term" value="F:purine-specific mismatch base pair DNA N-glycosylase activity"/>
    <property type="evidence" value="ECO:0007669"/>
    <property type="project" value="UniProtKB-EC"/>
</dbReference>
<evidence type="ECO:0000256" key="7">
    <source>
        <dbReference type="ARBA" id="ARBA00022723"/>
    </source>
</evidence>
<keyword evidence="13 14" id="KW-0326">Glycosidase</keyword>
<dbReference type="Gene3D" id="1.10.340.30">
    <property type="entry name" value="Hypothetical protein, domain 2"/>
    <property type="match status" value="1"/>
</dbReference>
<sequence>MSVQTSDHIDDPIDATAGDFAGRILSWYDRAARDLPWRIGPGDLTVPDPYRVWLAEIMLQQTTVAAVNGYFLKFTARWPTVADLAAADDADVMAAWAGLGYYARARNLLACARTVVAAHGGRFPDSEAGLRTLPGIGDYTAASVAAMAFGRPAVVIDANIERVLARHRLITTPLPLAKREIRAALAPLVPEDRPGDFAQALMDLGATICTPRAPACAICPVMADCRARGRADIVRIPVKPPKKAKPHRHGVAWWIEQDGRLWLVRRPGKGMLGGMRALPGGEWANTPVDESGIASVDHGFTHFDLTLTLIRREAPPEATDAAAEGEWWPVSDLDAAGLPTLYRKLVDKMRERDA</sequence>
<dbReference type="PATRIC" id="fig|33050.5.peg.3685"/>
<evidence type="ECO:0000256" key="1">
    <source>
        <dbReference type="ARBA" id="ARBA00000843"/>
    </source>
</evidence>
<dbReference type="GO" id="GO:0006298">
    <property type="term" value="P:mismatch repair"/>
    <property type="evidence" value="ECO:0007669"/>
    <property type="project" value="TreeGrafter"/>
</dbReference>
<dbReference type="GO" id="GO:0051539">
    <property type="term" value="F:4 iron, 4 sulfur cluster binding"/>
    <property type="evidence" value="ECO:0007669"/>
    <property type="project" value="UniProtKB-UniRule"/>
</dbReference>
<dbReference type="EMBL" id="CP012700">
    <property type="protein sequence ID" value="ALH82135.1"/>
    <property type="molecule type" value="Genomic_DNA"/>
</dbReference>
<comment type="similarity">
    <text evidence="3 14">Belongs to the Nth/MutY family.</text>
</comment>
<dbReference type="GO" id="GO:0032357">
    <property type="term" value="F:oxidized purine DNA binding"/>
    <property type="evidence" value="ECO:0007669"/>
    <property type="project" value="TreeGrafter"/>
</dbReference>
<evidence type="ECO:0000256" key="10">
    <source>
        <dbReference type="ARBA" id="ARBA00023004"/>
    </source>
</evidence>
<dbReference type="GO" id="GO:0006284">
    <property type="term" value="P:base-excision repair"/>
    <property type="evidence" value="ECO:0007669"/>
    <property type="project" value="UniProtKB-UniRule"/>
</dbReference>
<dbReference type="SUPFAM" id="SSF48150">
    <property type="entry name" value="DNA-glycosylase"/>
    <property type="match status" value="1"/>
</dbReference>
<accession>A0A0N9UEJ0</accession>
<dbReference type="SMART" id="SM00478">
    <property type="entry name" value="ENDO3c"/>
    <property type="match status" value="1"/>
</dbReference>
<evidence type="ECO:0000256" key="5">
    <source>
        <dbReference type="ARBA" id="ARBA00022023"/>
    </source>
</evidence>
<dbReference type="CDD" id="cd00056">
    <property type="entry name" value="ENDO3c"/>
    <property type="match status" value="1"/>
</dbReference>
<gene>
    <name evidence="16" type="ORF">AN936_17765</name>
</gene>
<dbReference type="GO" id="GO:0046872">
    <property type="term" value="F:metal ion binding"/>
    <property type="evidence" value="ECO:0007669"/>
    <property type="project" value="UniProtKB-UniRule"/>
</dbReference>
<keyword evidence="6" id="KW-0004">4Fe-4S</keyword>
<evidence type="ECO:0000256" key="6">
    <source>
        <dbReference type="ARBA" id="ARBA00022485"/>
    </source>
</evidence>
<evidence type="ECO:0000256" key="2">
    <source>
        <dbReference type="ARBA" id="ARBA00002933"/>
    </source>
</evidence>
<keyword evidence="11" id="KW-0411">Iron-sulfur</keyword>
<comment type="catalytic activity">
    <reaction evidence="1 14">
        <text>Hydrolyzes free adenine bases from 7,8-dihydro-8-oxoguanine:adenine mismatched double-stranded DNA, leaving an apurinic site.</text>
        <dbReference type="EC" id="3.2.2.31"/>
    </reaction>
</comment>